<dbReference type="RefSeq" id="WP_176572510.1">
    <property type="nucleotide sequence ID" value="NZ_CP056031.1"/>
</dbReference>
<geneLocation type="plasmid" evidence="5">
    <name>ppenp1</name>
</geneLocation>
<dbReference type="Proteomes" id="UP000509568">
    <property type="component" value="Plasmid pPENP1"/>
</dbReference>
<protein>
    <recommendedName>
        <fullName evidence="2">Type IV secretion system protein</fullName>
    </recommendedName>
</protein>
<comment type="function">
    <text evidence="2">Part of the Type IV secretion system.</text>
</comment>
<dbReference type="InterPro" id="IPR014155">
    <property type="entry name" value="VirB11"/>
</dbReference>
<dbReference type="Pfam" id="PF00437">
    <property type="entry name" value="T2SSE"/>
    <property type="match status" value="1"/>
</dbReference>
<proteinExistence type="inferred from homology"/>
<sequence>MNASCDEVLDEATAERLHTVEIHLQVLAGYLAGDYNELCINAPGELWTYTHGHWVPVSMPELDYVWCEELSRLVANFSGQTRQAIISAELPGEQRIEIVLPPVTEVPSITIRLPPKGKAFSLEDIISFGSFKRTEWVQTRGISAAERAELHGDLTAKELQLLELFNARDVTGFLCAAVVGKQNIFFVGETGSGKTALMNALGHKIPADERLVTVEDTRESRLPHRNQVNLKFSRDSAAPERIRVKGVLASTLRQFPSRVLLAEIRGDEAYFFFQNVVNSGHPGTMASFHANSPKMAFRRMANMIQASPEGSQLSQDLIIKDLYSLINIVIQCERDENGKPFVSQIYYDPEYAIKIAG</sequence>
<accession>A0A7D5I1W7</accession>
<reference evidence="4 5" key="1">
    <citation type="submission" date="2020-06" db="EMBL/GenBank/DDBJ databases">
        <title>Pseudomonas eucalypticola sp. nov., an endophyte of Eucalyptus dunnii leaves with biocontrol ability of eucalyptus leaf blight.</title>
        <authorList>
            <person name="Liu Y."/>
            <person name="Song Z."/>
            <person name="Zeng H."/>
            <person name="Lu M."/>
            <person name="Wang X."/>
            <person name="Lian X."/>
            <person name="Zhang Q."/>
        </authorList>
    </citation>
    <scope>NUCLEOTIDE SEQUENCE [LARGE SCALE GENOMIC DNA]</scope>
    <source>
        <strain evidence="4 5">NP-1</strain>
        <plasmid evidence="5">ppenp1</plasmid>
    </source>
</reference>
<comment type="similarity">
    <text evidence="1 2">Belongs to the GSP E family.</text>
</comment>
<evidence type="ECO:0000256" key="1">
    <source>
        <dbReference type="ARBA" id="ARBA00006611"/>
    </source>
</evidence>
<keyword evidence="2" id="KW-0547">Nucleotide-binding</keyword>
<dbReference type="GO" id="GO:0044097">
    <property type="term" value="P:secretion by the type IV secretion system"/>
    <property type="evidence" value="ECO:0007669"/>
    <property type="project" value="InterPro"/>
</dbReference>
<dbReference type="Gene3D" id="3.40.50.300">
    <property type="entry name" value="P-loop containing nucleotide triphosphate hydrolases"/>
    <property type="match status" value="1"/>
</dbReference>
<dbReference type="AlphaFoldDB" id="A0A7D5I1W7"/>
<evidence type="ECO:0000256" key="2">
    <source>
        <dbReference type="RuleBase" id="RU366071"/>
    </source>
</evidence>
<organism evidence="4 5">
    <name type="scientific">Pseudomonas eucalypticola</name>
    <dbReference type="NCBI Taxonomy" id="2599595"/>
    <lineage>
        <taxon>Bacteria</taxon>
        <taxon>Pseudomonadati</taxon>
        <taxon>Pseudomonadota</taxon>
        <taxon>Gammaproteobacteria</taxon>
        <taxon>Pseudomonadales</taxon>
        <taxon>Pseudomonadaceae</taxon>
        <taxon>Pseudomonas</taxon>
    </lineage>
</organism>
<dbReference type="KEGG" id="pez:HWQ56_28810"/>
<dbReference type="PANTHER" id="PTHR30486">
    <property type="entry name" value="TWITCHING MOTILITY PROTEIN PILT"/>
    <property type="match status" value="1"/>
</dbReference>
<gene>
    <name evidence="4" type="primary">virB11</name>
    <name evidence="4" type="ORF">HWQ56_28810</name>
</gene>
<feature type="domain" description="Bacterial type II secretion system protein E" evidence="3">
    <location>
        <begin position="173"/>
        <end position="307"/>
    </location>
</feature>
<dbReference type="EMBL" id="CP056031">
    <property type="protein sequence ID" value="QKZ07831.1"/>
    <property type="molecule type" value="Genomic_DNA"/>
</dbReference>
<keyword evidence="2" id="KW-0067">ATP-binding</keyword>
<evidence type="ECO:0000313" key="5">
    <source>
        <dbReference type="Proteomes" id="UP000509568"/>
    </source>
</evidence>
<name>A0A7D5I1W7_9PSED</name>
<dbReference type="InterPro" id="IPR001482">
    <property type="entry name" value="T2SS/T4SS_dom"/>
</dbReference>
<evidence type="ECO:0000259" key="3">
    <source>
        <dbReference type="Pfam" id="PF00437"/>
    </source>
</evidence>
<dbReference type="GO" id="GO:0043684">
    <property type="term" value="C:type IV secretion system complex"/>
    <property type="evidence" value="ECO:0007669"/>
    <property type="project" value="UniProtKB-UniRule"/>
</dbReference>
<evidence type="ECO:0000313" key="4">
    <source>
        <dbReference type="EMBL" id="QKZ07831.1"/>
    </source>
</evidence>
<keyword evidence="4" id="KW-0614">Plasmid</keyword>
<dbReference type="GO" id="GO:0005524">
    <property type="term" value="F:ATP binding"/>
    <property type="evidence" value="ECO:0007669"/>
    <property type="project" value="UniProtKB-UniRule"/>
</dbReference>
<dbReference type="InterPro" id="IPR025662">
    <property type="entry name" value="Sigma_54_int_dom_ATP-bd_1"/>
</dbReference>
<dbReference type="PROSITE" id="PS00675">
    <property type="entry name" value="SIGMA54_INTERACT_1"/>
    <property type="match status" value="1"/>
</dbReference>
<dbReference type="CDD" id="cd01130">
    <property type="entry name" value="VirB11-like_ATPase"/>
    <property type="match status" value="1"/>
</dbReference>
<dbReference type="GO" id="GO:0016887">
    <property type="term" value="F:ATP hydrolysis activity"/>
    <property type="evidence" value="ECO:0007669"/>
    <property type="project" value="InterPro"/>
</dbReference>
<dbReference type="InterPro" id="IPR050921">
    <property type="entry name" value="T4SS_GSP_E_ATPase"/>
</dbReference>
<dbReference type="NCBIfam" id="TIGR02788">
    <property type="entry name" value="VirB11"/>
    <property type="match status" value="1"/>
</dbReference>
<dbReference type="InterPro" id="IPR027417">
    <property type="entry name" value="P-loop_NTPase"/>
</dbReference>
<dbReference type="PANTHER" id="PTHR30486:SF6">
    <property type="entry name" value="TYPE IV PILUS RETRACTATION ATPASE PILT"/>
    <property type="match status" value="1"/>
</dbReference>
<dbReference type="SUPFAM" id="SSF52540">
    <property type="entry name" value="P-loop containing nucleoside triphosphate hydrolases"/>
    <property type="match status" value="1"/>
</dbReference>
<keyword evidence="5" id="KW-1185">Reference proteome</keyword>
<dbReference type="Gene3D" id="3.30.450.90">
    <property type="match status" value="1"/>
</dbReference>